<dbReference type="EMBL" id="CAJNDS010000026">
    <property type="protein sequence ID" value="CAE6923078.1"/>
    <property type="molecule type" value="Genomic_DNA"/>
</dbReference>
<feature type="compositionally biased region" description="Acidic residues" evidence="1">
    <location>
        <begin position="417"/>
        <end position="437"/>
    </location>
</feature>
<proteinExistence type="predicted"/>
<evidence type="ECO:0000256" key="2">
    <source>
        <dbReference type="SAM" id="SignalP"/>
    </source>
</evidence>
<feature type="chain" id="PRO_5032292994" evidence="2">
    <location>
        <begin position="20"/>
        <end position="660"/>
    </location>
</feature>
<keyword evidence="2" id="KW-0732">Signal</keyword>
<feature type="signal peptide" evidence="2">
    <location>
        <begin position="1"/>
        <end position="19"/>
    </location>
</feature>
<evidence type="ECO:0000256" key="1">
    <source>
        <dbReference type="SAM" id="MobiDB-lite"/>
    </source>
</evidence>
<reference evidence="3" key="1">
    <citation type="submission" date="2021-02" db="EMBL/GenBank/DDBJ databases">
        <authorList>
            <person name="Dougan E. K."/>
            <person name="Rhodes N."/>
            <person name="Thang M."/>
            <person name="Chan C."/>
        </authorList>
    </citation>
    <scope>NUCLEOTIDE SEQUENCE</scope>
</reference>
<comment type="caution">
    <text evidence="3">The sequence shown here is derived from an EMBL/GenBank/DDBJ whole genome shotgun (WGS) entry which is preliminary data.</text>
</comment>
<name>A0A812GQ39_9DINO</name>
<keyword evidence="4" id="KW-1185">Reference proteome</keyword>
<dbReference type="AlphaFoldDB" id="A0A812GQ39"/>
<organism evidence="3 4">
    <name type="scientific">Symbiodinium natans</name>
    <dbReference type="NCBI Taxonomy" id="878477"/>
    <lineage>
        <taxon>Eukaryota</taxon>
        <taxon>Sar</taxon>
        <taxon>Alveolata</taxon>
        <taxon>Dinophyceae</taxon>
        <taxon>Suessiales</taxon>
        <taxon>Symbiodiniaceae</taxon>
        <taxon>Symbiodinium</taxon>
    </lineage>
</organism>
<accession>A0A812GQ39</accession>
<feature type="compositionally biased region" description="Acidic residues" evidence="1">
    <location>
        <begin position="400"/>
        <end position="410"/>
    </location>
</feature>
<feature type="region of interest" description="Disordered" evidence="1">
    <location>
        <begin position="400"/>
        <end position="478"/>
    </location>
</feature>
<evidence type="ECO:0000313" key="3">
    <source>
        <dbReference type="EMBL" id="CAE6923078.1"/>
    </source>
</evidence>
<sequence length="660" mass="72823">MKQLMAWLFCSLACLMVSTYKFSTEPTSLTNITDDQEWVDDIPDDNLERQYGPHADLSLALTMTMMNLSTFSGQINSRDRPQSPNSTHRFGVDPHADKLMLYDKVKGFYSVLHEVIGENASLYCPWNAERYIAECIDIAVCLVQRDVPAFMSQEAYASILEQVTRFPIIWEAIKYGLASEDSTEISGPDFDLPADFVCDENDHSHDHPALLQGSVSQTFALSTAMHNAARSTHQILAEHGANSSLDRTIQRFEKAWHPVCHLLGCDHSNFLDIYLASHSHTMALMSEASVSHLHSHIRGRQKLHLAMARFTQEHGASFADRVYRSGTQAKSEEAFRRYGHVTREAVRDHLLPMTVAMNNKTKALRLVDQVEFAKFYAAWKESHGNETGKEVDPGLSLLEESEQEEDEDDEHGGHDGEVEDWEAEDADSEDSEDEEAEGALVAKEAREPGEEHDPQLALLETDEATKGERSGWGRRRHRRRRRRSRRRRRRRRSWWNSVVKAVVSVVEAVVKAVADFIASVFECFGATSRYSSIGYGKSFGTNAGGGFGLSAGSGEDLKALIKDERKPSASLCIGFGVTVGPGSGGARAGVGVGGSFCCGTGGCSIGISVGAVAQVSVDGMGAECPFGKHMGPLKCSRTEGVSLMLTCCRYNFQTGETTCR</sequence>
<dbReference type="Proteomes" id="UP000604046">
    <property type="component" value="Unassembled WGS sequence"/>
</dbReference>
<feature type="compositionally biased region" description="Basic and acidic residues" evidence="1">
    <location>
        <begin position="443"/>
        <end position="454"/>
    </location>
</feature>
<dbReference type="OrthoDB" id="433820at2759"/>
<protein>
    <submittedName>
        <fullName evidence="3">Uncharacterized protein</fullName>
    </submittedName>
</protein>
<gene>
    <name evidence="3" type="ORF">SNAT2548_LOCUS533</name>
</gene>
<evidence type="ECO:0000313" key="4">
    <source>
        <dbReference type="Proteomes" id="UP000604046"/>
    </source>
</evidence>